<accession>K6Y7W1</accession>
<keyword evidence="3" id="KW-0012">Acyltransferase</keyword>
<name>K6Y7W1_9ALTE</name>
<proteinExistence type="predicted"/>
<sequence>MFYSMFSTIFTPLFGAISVIGYFINTLFWLVPILIFSFFKLIPIKIWQTFMSYLLDGCATFWISVNSANQNLFSRTKFEVTGLEGLSRKDWYLVISNHQSWVDILVLQRIFNHKIPFLKFFLKKELIWVPFLGLAWWALDFPFMHRYSKALLAKHPHLKGKDLENTRKACEKFTFKPVSIMNFVEGTRLTEEKRTRQGAKFQHLLKPKAGGMAFVLGAMGEQLHKLLDVTIHYPEGTPSYWEFVCGKVKKVQVQIKVLSIQELLESDVYGTDYFDDHTQRVKFQRWLTELWKQKDQDLQNALAKKSQDV</sequence>
<feature type="transmembrane region" description="Helical" evidence="1">
    <location>
        <begin position="12"/>
        <end position="39"/>
    </location>
</feature>
<dbReference type="PANTHER" id="PTHR10983">
    <property type="entry name" value="1-ACYLGLYCEROL-3-PHOSPHATE ACYLTRANSFERASE-RELATED"/>
    <property type="match status" value="1"/>
</dbReference>
<protein>
    <submittedName>
        <fullName evidence="3">Probable acyltransferase yihG</fullName>
    </submittedName>
</protein>
<keyword evidence="1" id="KW-0812">Transmembrane</keyword>
<dbReference type="NCBIfam" id="NF010621">
    <property type="entry name" value="PRK14014.1"/>
    <property type="match status" value="1"/>
</dbReference>
<dbReference type="SUPFAM" id="SSF69593">
    <property type="entry name" value="Glycerol-3-phosphate (1)-acyltransferase"/>
    <property type="match status" value="1"/>
</dbReference>
<dbReference type="PANTHER" id="PTHR10983:SF16">
    <property type="entry name" value="LYSOCARDIOLIPIN ACYLTRANSFERASE 1"/>
    <property type="match status" value="1"/>
</dbReference>
<dbReference type="AlphaFoldDB" id="K6Y7W1"/>
<dbReference type="STRING" id="493475.GARC_3088"/>
<dbReference type="Proteomes" id="UP000006327">
    <property type="component" value="Unassembled WGS sequence"/>
</dbReference>
<evidence type="ECO:0000256" key="1">
    <source>
        <dbReference type="SAM" id="Phobius"/>
    </source>
</evidence>
<keyword evidence="3" id="KW-0808">Transferase</keyword>
<dbReference type="GO" id="GO:0016746">
    <property type="term" value="F:acyltransferase activity"/>
    <property type="evidence" value="ECO:0007669"/>
    <property type="project" value="UniProtKB-KW"/>
</dbReference>
<dbReference type="CDD" id="cd07990">
    <property type="entry name" value="LPLAT_LCLAT1-like"/>
    <property type="match status" value="1"/>
</dbReference>
<evidence type="ECO:0000313" key="3">
    <source>
        <dbReference type="EMBL" id="GAC20051.1"/>
    </source>
</evidence>
<organism evidence="3 4">
    <name type="scientific">Paraglaciecola arctica BSs20135</name>
    <dbReference type="NCBI Taxonomy" id="493475"/>
    <lineage>
        <taxon>Bacteria</taxon>
        <taxon>Pseudomonadati</taxon>
        <taxon>Pseudomonadota</taxon>
        <taxon>Gammaproteobacteria</taxon>
        <taxon>Alteromonadales</taxon>
        <taxon>Alteromonadaceae</taxon>
        <taxon>Paraglaciecola</taxon>
    </lineage>
</organism>
<keyword evidence="1" id="KW-1133">Transmembrane helix</keyword>
<evidence type="ECO:0000259" key="2">
    <source>
        <dbReference type="SMART" id="SM00563"/>
    </source>
</evidence>
<dbReference type="InterPro" id="IPR002123">
    <property type="entry name" value="Plipid/glycerol_acylTrfase"/>
</dbReference>
<keyword evidence="4" id="KW-1185">Reference proteome</keyword>
<dbReference type="Pfam" id="PF01553">
    <property type="entry name" value="Acyltransferase"/>
    <property type="match status" value="1"/>
</dbReference>
<comment type="caution">
    <text evidence="3">The sequence shown here is derived from an EMBL/GenBank/DDBJ whole genome shotgun (WGS) entry which is preliminary data.</text>
</comment>
<evidence type="ECO:0000313" key="4">
    <source>
        <dbReference type="Proteomes" id="UP000006327"/>
    </source>
</evidence>
<dbReference type="eggNOG" id="COG0204">
    <property type="taxonomic scope" value="Bacteria"/>
</dbReference>
<feature type="domain" description="Phospholipid/glycerol acyltransferase" evidence="2">
    <location>
        <begin position="92"/>
        <end position="234"/>
    </location>
</feature>
<gene>
    <name evidence="3" type="primary">yihG</name>
    <name evidence="3" type="ORF">GARC_3088</name>
</gene>
<dbReference type="SMART" id="SM00563">
    <property type="entry name" value="PlsC"/>
    <property type="match status" value="1"/>
</dbReference>
<reference evidence="3 4" key="1">
    <citation type="journal article" date="2017" name="Antonie Van Leeuwenhoek">
        <title>Rhizobium rhizosphaerae sp. nov., a novel species isolated from rice rhizosphere.</title>
        <authorList>
            <person name="Zhao J.J."/>
            <person name="Zhang J."/>
            <person name="Zhang R.J."/>
            <person name="Zhang C.W."/>
            <person name="Yin H.Q."/>
            <person name="Zhang X.X."/>
        </authorList>
    </citation>
    <scope>NUCLEOTIDE SEQUENCE [LARGE SCALE GENOMIC DNA]</scope>
    <source>
        <strain evidence="3 4">BSs20135</strain>
    </source>
</reference>
<keyword evidence="1" id="KW-0472">Membrane</keyword>
<dbReference type="EMBL" id="BAEO01000044">
    <property type="protein sequence ID" value="GAC20051.1"/>
    <property type="molecule type" value="Genomic_DNA"/>
</dbReference>